<protein>
    <recommendedName>
        <fullName evidence="6">TonB-dependent receptor</fullName>
    </recommendedName>
</protein>
<keyword evidence="2" id="KW-0472">Membrane</keyword>
<name>A0A520MZR1_9GAMM</name>
<evidence type="ECO:0000313" key="5">
    <source>
        <dbReference type="Proteomes" id="UP000318710"/>
    </source>
</evidence>
<comment type="subcellular location">
    <subcellularLocation>
        <location evidence="1">Cell outer membrane</location>
    </subcellularLocation>
</comment>
<evidence type="ECO:0000256" key="1">
    <source>
        <dbReference type="ARBA" id="ARBA00004442"/>
    </source>
</evidence>
<comment type="caution">
    <text evidence="4">The sequence shown here is derived from an EMBL/GenBank/DDBJ whole genome shotgun (WGS) entry which is preliminary data.</text>
</comment>
<evidence type="ECO:0000256" key="2">
    <source>
        <dbReference type="ARBA" id="ARBA00023136"/>
    </source>
</evidence>
<accession>A0A520MZR1</accession>
<keyword evidence="3" id="KW-0998">Cell outer membrane</keyword>
<dbReference type="InterPro" id="IPR036942">
    <property type="entry name" value="Beta-barrel_TonB_sf"/>
</dbReference>
<evidence type="ECO:0000313" key="4">
    <source>
        <dbReference type="EMBL" id="RZO26720.1"/>
    </source>
</evidence>
<reference evidence="4 5" key="1">
    <citation type="submission" date="2019-02" db="EMBL/GenBank/DDBJ databases">
        <title>Prokaryotic population dynamics and viral predation in marine succession experiment using metagenomics: the confinement effect.</title>
        <authorList>
            <person name="Haro-Moreno J.M."/>
            <person name="Rodriguez-Valera F."/>
            <person name="Lopez-Perez M."/>
        </authorList>
    </citation>
    <scope>NUCLEOTIDE SEQUENCE [LARGE SCALE GENOMIC DNA]</scope>
    <source>
        <strain evidence="4">MED-G160</strain>
    </source>
</reference>
<dbReference type="Gene3D" id="2.40.170.20">
    <property type="entry name" value="TonB-dependent receptor, beta-barrel domain"/>
    <property type="match status" value="1"/>
</dbReference>
<sequence>MQINHVSVDEMWNDLTVSDRVKQGNYNLTNINFTKMLNESLSVGVFIDNVFDELADLYINNEDGYGVNTHILHTVNRPTTVGVKFTWNYSK</sequence>
<dbReference type="AlphaFoldDB" id="A0A520MZR1"/>
<dbReference type="SUPFAM" id="SSF56935">
    <property type="entry name" value="Porins"/>
    <property type="match status" value="1"/>
</dbReference>
<dbReference type="GO" id="GO:0009279">
    <property type="term" value="C:cell outer membrane"/>
    <property type="evidence" value="ECO:0007669"/>
    <property type="project" value="UniProtKB-SubCell"/>
</dbReference>
<organism evidence="4 5">
    <name type="scientific">SAR86 cluster bacterium</name>
    <dbReference type="NCBI Taxonomy" id="2030880"/>
    <lineage>
        <taxon>Bacteria</taxon>
        <taxon>Pseudomonadati</taxon>
        <taxon>Pseudomonadota</taxon>
        <taxon>Gammaproteobacteria</taxon>
        <taxon>SAR86 cluster</taxon>
    </lineage>
</organism>
<proteinExistence type="predicted"/>
<dbReference type="EMBL" id="SHBF01000022">
    <property type="protein sequence ID" value="RZO26720.1"/>
    <property type="molecule type" value="Genomic_DNA"/>
</dbReference>
<evidence type="ECO:0000256" key="3">
    <source>
        <dbReference type="ARBA" id="ARBA00023237"/>
    </source>
</evidence>
<dbReference type="Proteomes" id="UP000318710">
    <property type="component" value="Unassembled WGS sequence"/>
</dbReference>
<evidence type="ECO:0008006" key="6">
    <source>
        <dbReference type="Google" id="ProtNLM"/>
    </source>
</evidence>
<gene>
    <name evidence="4" type="ORF">EVA93_03715</name>
</gene>